<proteinExistence type="predicted"/>
<evidence type="ECO:0000313" key="2">
    <source>
        <dbReference type="EMBL" id="MCJ2183682.1"/>
    </source>
</evidence>
<dbReference type="RefSeq" id="WP_244021710.1">
    <property type="nucleotide sequence ID" value="NZ_JALHLF010000056.1"/>
</dbReference>
<name>A0ABT0BF49_9SPHN</name>
<reference evidence="2" key="1">
    <citation type="submission" date="2022-03" db="EMBL/GenBank/DDBJ databases">
        <title>Identification of a novel bacterium isolated from mangrove sediments.</title>
        <authorList>
            <person name="Pan X."/>
        </authorList>
    </citation>
    <scope>NUCLEOTIDE SEQUENCE</scope>
    <source>
        <strain evidence="2">B1949</strain>
    </source>
</reference>
<keyword evidence="3" id="KW-1185">Reference proteome</keyword>
<comment type="caution">
    <text evidence="2">The sequence shown here is derived from an EMBL/GenBank/DDBJ whole genome shotgun (WGS) entry which is preliminary data.</text>
</comment>
<sequence>MKVFFALVIVALMIGVVISLVRGIVAFLQSTKEDLNRAPGETGPTRSQEMQNRMMFNRIKFQALAVFACVILLAIAH</sequence>
<keyword evidence="1" id="KW-1133">Transmembrane helix</keyword>
<accession>A0ABT0BF49</accession>
<organism evidence="2 3">
    <name type="scientific">Novosphingobium organovorum</name>
    <dbReference type="NCBI Taxonomy" id="2930092"/>
    <lineage>
        <taxon>Bacteria</taxon>
        <taxon>Pseudomonadati</taxon>
        <taxon>Pseudomonadota</taxon>
        <taxon>Alphaproteobacteria</taxon>
        <taxon>Sphingomonadales</taxon>
        <taxon>Sphingomonadaceae</taxon>
        <taxon>Novosphingobium</taxon>
    </lineage>
</organism>
<protein>
    <submittedName>
        <fullName evidence="2">HIG1 domain-containing protein</fullName>
    </submittedName>
</protein>
<gene>
    <name evidence="2" type="ORF">MTR62_13420</name>
</gene>
<feature type="transmembrane region" description="Helical" evidence="1">
    <location>
        <begin position="59"/>
        <end position="76"/>
    </location>
</feature>
<dbReference type="Proteomes" id="UP001162881">
    <property type="component" value="Unassembled WGS sequence"/>
</dbReference>
<evidence type="ECO:0000313" key="3">
    <source>
        <dbReference type="Proteomes" id="UP001162881"/>
    </source>
</evidence>
<feature type="transmembrane region" description="Helical" evidence="1">
    <location>
        <begin position="6"/>
        <end position="28"/>
    </location>
</feature>
<dbReference type="EMBL" id="JALHLF010000056">
    <property type="protein sequence ID" value="MCJ2183682.1"/>
    <property type="molecule type" value="Genomic_DNA"/>
</dbReference>
<evidence type="ECO:0000256" key="1">
    <source>
        <dbReference type="SAM" id="Phobius"/>
    </source>
</evidence>
<keyword evidence="1" id="KW-0812">Transmembrane</keyword>
<keyword evidence="1" id="KW-0472">Membrane</keyword>